<reference evidence="2 3" key="1">
    <citation type="submission" date="2021-05" db="EMBL/GenBank/DDBJ databases">
        <title>Ornithinibacillus massiliensis sp. nov.</title>
        <authorList>
            <person name="Iwaza R."/>
            <person name="Lagier J.-C."/>
            <person name="Raoult D."/>
        </authorList>
    </citation>
    <scope>NUCLEOTIDE SEQUENCE [LARGE SCALE GENOMIC DNA]</scope>
    <source>
        <strain evidence="2 3">Marseille-P3601</strain>
    </source>
</reference>
<dbReference type="PANTHER" id="PTHR44167:SF24">
    <property type="entry name" value="SERINE_THREONINE-PROTEIN KINASE CHK2"/>
    <property type="match status" value="1"/>
</dbReference>
<dbReference type="CDD" id="cd04791">
    <property type="entry name" value="LanC_SerThrkinase"/>
    <property type="match status" value="1"/>
</dbReference>
<dbReference type="PROSITE" id="PS50011">
    <property type="entry name" value="PROTEIN_KINASE_DOM"/>
    <property type="match status" value="1"/>
</dbReference>
<dbReference type="InterPro" id="IPR038498">
    <property type="entry name" value="OspF/SpvC_sf"/>
</dbReference>
<evidence type="ECO:0000259" key="1">
    <source>
        <dbReference type="PROSITE" id="PS50011"/>
    </source>
</evidence>
<dbReference type="Gene3D" id="3.30.2430.10">
    <property type="entry name" value="phosphothreonine lyase"/>
    <property type="match status" value="1"/>
</dbReference>
<dbReference type="Gene3D" id="1.10.510.10">
    <property type="entry name" value="Transferase(Phosphotransferase) domain 1"/>
    <property type="match status" value="1"/>
</dbReference>
<dbReference type="InterPro" id="IPR011009">
    <property type="entry name" value="Kinase-like_dom_sf"/>
</dbReference>
<dbReference type="Gene3D" id="1.50.10.10">
    <property type="match status" value="1"/>
</dbReference>
<dbReference type="Proteomes" id="UP000681870">
    <property type="component" value="Unassembled WGS sequence"/>
</dbReference>
<dbReference type="SUPFAM" id="SSF158745">
    <property type="entry name" value="LanC-like"/>
    <property type="match status" value="1"/>
</dbReference>
<dbReference type="RefSeq" id="WP_211740869.1">
    <property type="nucleotide sequence ID" value="NZ_JAGXBY010000001.1"/>
</dbReference>
<comment type="caution">
    <text evidence="2">The sequence shown here is derived from an EMBL/GenBank/DDBJ whole genome shotgun (WGS) entry which is preliminary data.</text>
</comment>
<evidence type="ECO:0000313" key="3">
    <source>
        <dbReference type="Proteomes" id="UP000681870"/>
    </source>
</evidence>
<accession>A0ABS5M9E3</accession>
<protein>
    <submittedName>
        <fullName evidence="2">Class III lanthionine synthetase LanKC</fullName>
    </submittedName>
</protein>
<gene>
    <name evidence="2" type="primary">lanKC</name>
    <name evidence="2" type="ORF">KGF86_00925</name>
</gene>
<feature type="domain" description="Protein kinase" evidence="1">
    <location>
        <begin position="229"/>
        <end position="492"/>
    </location>
</feature>
<dbReference type="PANTHER" id="PTHR44167">
    <property type="entry name" value="OVARIAN-SPECIFIC SERINE/THREONINE-PROTEIN KINASE LOK-RELATED"/>
    <property type="match status" value="1"/>
</dbReference>
<dbReference type="InterPro" id="IPR058053">
    <property type="entry name" value="RamC_C"/>
</dbReference>
<dbReference type="InterPro" id="IPR057929">
    <property type="entry name" value="RamC_N"/>
</dbReference>
<organism evidence="2 3">
    <name type="scientific">Ornithinibacillus massiliensis</name>
    <dbReference type="NCBI Taxonomy" id="1944633"/>
    <lineage>
        <taxon>Bacteria</taxon>
        <taxon>Bacillati</taxon>
        <taxon>Bacillota</taxon>
        <taxon>Bacilli</taxon>
        <taxon>Bacillales</taxon>
        <taxon>Bacillaceae</taxon>
        <taxon>Ornithinibacillus</taxon>
    </lineage>
</organism>
<dbReference type="InterPro" id="IPR053524">
    <property type="entry name" value="Aerial_hyphae_peptide-synth"/>
</dbReference>
<proteinExistence type="predicted"/>
<dbReference type="EMBL" id="JAGXBY010000001">
    <property type="protein sequence ID" value="MBS3678770.1"/>
    <property type="molecule type" value="Genomic_DNA"/>
</dbReference>
<dbReference type="SMART" id="SM00220">
    <property type="entry name" value="S_TKc"/>
    <property type="match status" value="1"/>
</dbReference>
<dbReference type="NCBIfam" id="NF038151">
    <property type="entry name" value="lanthi_synth_III"/>
    <property type="match status" value="1"/>
</dbReference>
<dbReference type="Pfam" id="PF25816">
    <property type="entry name" value="RamC_N"/>
    <property type="match status" value="1"/>
</dbReference>
<dbReference type="InterPro" id="IPR000719">
    <property type="entry name" value="Prot_kinase_dom"/>
</dbReference>
<name>A0ABS5M9E3_9BACI</name>
<keyword evidence="3" id="KW-1185">Reference proteome</keyword>
<dbReference type="InterPro" id="IPR012341">
    <property type="entry name" value="6hp_glycosidase-like_sf"/>
</dbReference>
<dbReference type="Pfam" id="PF00069">
    <property type="entry name" value="Pkinase"/>
    <property type="match status" value="1"/>
</dbReference>
<dbReference type="SUPFAM" id="SSF56112">
    <property type="entry name" value="Protein kinase-like (PK-like)"/>
    <property type="match status" value="1"/>
</dbReference>
<sequence>MDRNFAYYDYLNEDSNYFVPIKPSYSGEEYSVVNLPDGCIISDDERSVWKVYNFKESVLIEQGWKIHISATINKAKEVLSIVSDLLIDRKIAFKHLKSEYEFINTNSKTANRASSGKFITIYPPSNEEFLNLLNLLYDKLKLYEKGPYIFSDKRWRDSNIYYRYGGFIAIYNEDGEMCIKDEEGNLIEDERVPYYQVPEMAKEFDQFLDTLNSKYTVENNNNSKKFAEYEFKSAIRFTNGGGIYEAMRKKDERKVIIKEARPKAGLDGQKYDALERQKIEYDALTKLSKVDGVVNVLDYFTYWEHSYLVEEYVEGISLEHWTAANYPYTANSDVITYKGDIINIISNLVDIVDNMHKEGIGMGDLQPANIIVSQDLKVTLIDFETARPKDYEGKSPMRTYAYSHPENKNNGERDWYAIKKILRYCFMPIGNIEDIDPGMYEYQYQWIVRTFGEDSQNFLQGIIDKCNKNLSIKEKPNYADNHMKRANNIPSIIEGIRNGILKNLVYGDKLVQGDIRQYIDNEGKLNVQNGAAGAILAFSRSGILTDDVNHWVKQKFIQNLGTVSQNGLFTGKAGIGALLYEIGYRTEALNIFEEIDTNLDPFDITLRSGLAGIGLMLISLYLEVKDEQYLSEIESISKSIDNFISENNELTSKDWSGIPIGIIDGWSGVSLFYSALYSITKDESHYFRALDLINKDLEKTQESKMTLQTLDDANRLLPYLSGGSIGIGIAIVYLNHVSGKRHFQKELSLITNLSSVKCTINAGLYDGAGSFLLIPPMLGQNNSNYIYSREYVMNLISLFFICKRDHILIPGYLCYRLSDDFQTGGSGIILALQGILKDNPLYTLPLINIDSFYNRTSFLKDESKIHEVYK</sequence>
<evidence type="ECO:0000313" key="2">
    <source>
        <dbReference type="EMBL" id="MBS3678770.1"/>
    </source>
</evidence>